<dbReference type="InterPro" id="IPR011008">
    <property type="entry name" value="Dimeric_a/b-barrel"/>
</dbReference>
<dbReference type="SUPFAM" id="SSF54909">
    <property type="entry name" value="Dimeric alpha+beta barrel"/>
    <property type="match status" value="1"/>
</dbReference>
<dbReference type="RefSeq" id="WP_067998523.1">
    <property type="nucleotide sequence ID" value="NZ_QQBC01000007.1"/>
</dbReference>
<dbReference type="EMBL" id="QQBC01000007">
    <property type="protein sequence ID" value="RDI64973.1"/>
    <property type="molecule type" value="Genomic_DNA"/>
</dbReference>
<evidence type="ECO:0000313" key="2">
    <source>
        <dbReference type="Proteomes" id="UP000254869"/>
    </source>
</evidence>
<gene>
    <name evidence="1" type="ORF">DFR76_107351</name>
</gene>
<name>A0A370I2M4_9NOCA</name>
<accession>A0A370I2M4</accession>
<evidence type="ECO:0000313" key="1">
    <source>
        <dbReference type="EMBL" id="RDI64973.1"/>
    </source>
</evidence>
<reference evidence="1 2" key="1">
    <citation type="submission" date="2018-07" db="EMBL/GenBank/DDBJ databases">
        <title>Genomic Encyclopedia of Type Strains, Phase IV (KMG-IV): sequencing the most valuable type-strain genomes for metagenomic binning, comparative biology and taxonomic classification.</title>
        <authorList>
            <person name="Goeker M."/>
        </authorList>
    </citation>
    <scope>NUCLEOTIDE SEQUENCE [LARGE SCALE GENOMIC DNA]</scope>
    <source>
        <strain evidence="1 2">DSM 44290</strain>
    </source>
</reference>
<dbReference type="AlphaFoldDB" id="A0A370I2M4"/>
<sequence length="91" mass="10005">MHLILLTYKAPVETIDALKQSHYTNPRGLFAKGMVHLAGPLIPRTGGLIIAEGPRPEIESALASDPFIHTHAAEAQLIEFLPTWRPTPTTR</sequence>
<comment type="caution">
    <text evidence="1">The sequence shown here is derived from an EMBL/GenBank/DDBJ whole genome shotgun (WGS) entry which is preliminary data.</text>
</comment>
<keyword evidence="2" id="KW-1185">Reference proteome</keyword>
<dbReference type="STRING" id="1210086.GCA_001613105_03323"/>
<dbReference type="Proteomes" id="UP000254869">
    <property type="component" value="Unassembled WGS sequence"/>
</dbReference>
<protein>
    <submittedName>
        <fullName evidence="1">Uncharacterized protein YciI</fullName>
    </submittedName>
</protein>
<proteinExistence type="predicted"/>
<organism evidence="1 2">
    <name type="scientific">Nocardia pseudobrasiliensis</name>
    <dbReference type="NCBI Taxonomy" id="45979"/>
    <lineage>
        <taxon>Bacteria</taxon>
        <taxon>Bacillati</taxon>
        <taxon>Actinomycetota</taxon>
        <taxon>Actinomycetes</taxon>
        <taxon>Mycobacteriales</taxon>
        <taxon>Nocardiaceae</taxon>
        <taxon>Nocardia</taxon>
    </lineage>
</organism>